<gene>
    <name evidence="2" type="ORF">GS424_007710</name>
</gene>
<keyword evidence="1" id="KW-0812">Transmembrane</keyword>
<keyword evidence="1" id="KW-1133">Transmembrane helix</keyword>
<sequence length="60" mass="5908">MVSNALLAVSVAALGVALLSGAHAVLEHGVRGLRRVGPGTYAALGVYALSFGGFLLTQGG</sequence>
<reference evidence="2 3" key="1">
    <citation type="submission" date="2020-10" db="EMBL/GenBank/DDBJ databases">
        <title>Eggerthella sp. nov., isolated from human feces.</title>
        <authorList>
            <person name="Yajun G."/>
        </authorList>
    </citation>
    <scope>NUCLEOTIDE SEQUENCE [LARGE SCALE GENOMIC DNA]</scope>
    <source>
        <strain evidence="2 3">HF-1101</strain>
    </source>
</reference>
<evidence type="ECO:0000313" key="3">
    <source>
        <dbReference type="Proteomes" id="UP000478463"/>
    </source>
</evidence>
<dbReference type="KEGG" id="egd:GS424_007710"/>
<dbReference type="AlphaFoldDB" id="A0A6L7ITZ8"/>
<dbReference type="EMBL" id="CP063310">
    <property type="protein sequence ID" value="QOS69708.1"/>
    <property type="molecule type" value="Genomic_DNA"/>
</dbReference>
<accession>A0A6L7ITZ8</accession>
<organism evidence="2 3">
    <name type="scientific">Eggerthella guodeyinii</name>
    <dbReference type="NCBI Taxonomy" id="2690837"/>
    <lineage>
        <taxon>Bacteria</taxon>
        <taxon>Bacillati</taxon>
        <taxon>Actinomycetota</taxon>
        <taxon>Coriobacteriia</taxon>
        <taxon>Eggerthellales</taxon>
        <taxon>Eggerthellaceae</taxon>
        <taxon>Eggerthella</taxon>
    </lineage>
</organism>
<keyword evidence="1" id="KW-0472">Membrane</keyword>
<evidence type="ECO:0000313" key="2">
    <source>
        <dbReference type="EMBL" id="QOS69708.1"/>
    </source>
</evidence>
<protein>
    <submittedName>
        <fullName evidence="2">Uncharacterized protein</fullName>
    </submittedName>
</protein>
<evidence type="ECO:0000256" key="1">
    <source>
        <dbReference type="SAM" id="Phobius"/>
    </source>
</evidence>
<dbReference type="RefSeq" id="WP_160941692.1">
    <property type="nucleotide sequence ID" value="NZ_CP063310.1"/>
</dbReference>
<proteinExistence type="predicted"/>
<dbReference type="Proteomes" id="UP000478463">
    <property type="component" value="Chromosome"/>
</dbReference>
<name>A0A6L7ITZ8_9ACTN</name>
<feature type="transmembrane region" description="Helical" evidence="1">
    <location>
        <begin position="40"/>
        <end position="57"/>
    </location>
</feature>